<dbReference type="AlphaFoldDB" id="A0AAX1NCG5"/>
<dbReference type="GO" id="GO:0036503">
    <property type="term" value="P:ERAD pathway"/>
    <property type="evidence" value="ECO:0007669"/>
    <property type="project" value="TreeGrafter"/>
</dbReference>
<evidence type="ECO:0000313" key="12">
    <source>
        <dbReference type="Proteomes" id="UP000678679"/>
    </source>
</evidence>
<dbReference type="EMBL" id="CP076133">
    <property type="protein sequence ID" value="QWG04641.1"/>
    <property type="molecule type" value="Genomic_DNA"/>
</dbReference>
<evidence type="ECO:0000256" key="8">
    <source>
        <dbReference type="ARBA" id="ARBA00023043"/>
    </source>
</evidence>
<evidence type="ECO:0000256" key="9">
    <source>
        <dbReference type="ARBA" id="ARBA00023054"/>
    </source>
</evidence>
<proteinExistence type="inferred from homology"/>
<keyword evidence="9" id="KW-0175">Coiled coil</keyword>
<organism evidence="11 12">
    <name type="scientific">Flammeovirga yaeyamensis</name>
    <dbReference type="NCBI Taxonomy" id="367791"/>
    <lineage>
        <taxon>Bacteria</taxon>
        <taxon>Pseudomonadati</taxon>
        <taxon>Bacteroidota</taxon>
        <taxon>Cytophagia</taxon>
        <taxon>Cytophagales</taxon>
        <taxon>Flammeovirgaceae</taxon>
        <taxon>Flammeovirga</taxon>
    </lineage>
</organism>
<keyword evidence="12" id="KW-1185">Reference proteome</keyword>
<dbReference type="GO" id="GO:0004519">
    <property type="term" value="F:endonuclease activity"/>
    <property type="evidence" value="ECO:0007669"/>
    <property type="project" value="UniProtKB-KW"/>
</dbReference>
<feature type="domain" description="VLRF1" evidence="10">
    <location>
        <begin position="58"/>
        <end position="198"/>
    </location>
</feature>
<evidence type="ECO:0000256" key="2">
    <source>
        <dbReference type="ARBA" id="ARBA00009262"/>
    </source>
</evidence>
<reference evidence="11 12" key="1">
    <citation type="submission" date="2021-05" db="EMBL/GenBank/DDBJ databases">
        <title>Comparative genomic studies on the polysaccharide-degrading batcterial strains of the Flammeovirga genus.</title>
        <authorList>
            <person name="Zewei F."/>
            <person name="Zheng Z."/>
            <person name="Yu L."/>
            <person name="Ruyue G."/>
            <person name="Yanhong M."/>
            <person name="Yuanyuan C."/>
            <person name="Jingyan G."/>
            <person name="Wenjun H."/>
        </authorList>
    </citation>
    <scope>NUCLEOTIDE SEQUENCE [LARGE SCALE GENOMIC DNA]</scope>
    <source>
        <strain evidence="11 12">NBRC:100898</strain>
    </source>
</reference>
<name>A0AAX1NCG5_9BACT</name>
<keyword evidence="8" id="KW-0040">ANK repeat</keyword>
<evidence type="ECO:0000256" key="4">
    <source>
        <dbReference type="ARBA" id="ARBA00022722"/>
    </source>
</evidence>
<gene>
    <name evidence="11" type="ORF">KMW28_27465</name>
</gene>
<dbReference type="InterPro" id="IPR041175">
    <property type="entry name" value="VLRF1/Vms1"/>
</dbReference>
<dbReference type="InterPro" id="IPR047139">
    <property type="entry name" value="ANKZ1/VMS1"/>
</dbReference>
<dbReference type="Proteomes" id="UP000678679">
    <property type="component" value="Chromosome 2"/>
</dbReference>
<dbReference type="PANTHER" id="PTHR16036">
    <property type="entry name" value="ANKYRIN REPEAT AND ZINC FINGER DOMAIN-CONTAINING PROTEIN 1"/>
    <property type="match status" value="1"/>
</dbReference>
<evidence type="ECO:0000256" key="3">
    <source>
        <dbReference type="ARBA" id="ARBA00022490"/>
    </source>
</evidence>
<evidence type="ECO:0000259" key="10">
    <source>
        <dbReference type="PROSITE" id="PS52044"/>
    </source>
</evidence>
<comment type="subcellular location">
    <subcellularLocation>
        <location evidence="1">Cytoplasm</location>
    </subcellularLocation>
</comment>
<keyword evidence="6" id="KW-0255">Endonuclease</keyword>
<evidence type="ECO:0000256" key="6">
    <source>
        <dbReference type="ARBA" id="ARBA00022759"/>
    </source>
</evidence>
<evidence type="ECO:0000313" key="11">
    <source>
        <dbReference type="EMBL" id="QWG04641.1"/>
    </source>
</evidence>
<dbReference type="GO" id="GO:0005737">
    <property type="term" value="C:cytoplasm"/>
    <property type="evidence" value="ECO:0007669"/>
    <property type="project" value="UniProtKB-SubCell"/>
</dbReference>
<keyword evidence="3" id="KW-0963">Cytoplasm</keyword>
<evidence type="ECO:0000256" key="5">
    <source>
        <dbReference type="ARBA" id="ARBA00022737"/>
    </source>
</evidence>
<keyword evidence="7" id="KW-0378">Hydrolase</keyword>
<sequence length="220" mass="26038">MIYRIIPSNKIQALFNQLDNYQKQFDEHSHSITFYDETETPIFHFRLPFNLNQELNERTVSYVLCIIQTENASVGLVKNNQLVDHKTFATYAVRKKQGKSQIKYLKTRGKSKAGSRLRLANTLNFFEHINERLQQYFNTDHPEKIIFSCSKILIPYLFSSKVACPFDKKDQRIYKIPKYIPNANFEDLKKIHQDLLKGEFSFSEEQKEQAEEILRNVFDN</sequence>
<dbReference type="Pfam" id="PF18826">
    <property type="entry name" value="bVLRF1"/>
    <property type="match status" value="1"/>
</dbReference>
<keyword evidence="4" id="KW-0540">Nuclease</keyword>
<keyword evidence="5" id="KW-0677">Repeat</keyword>
<dbReference type="KEGG" id="fya:KMW28_27465"/>
<evidence type="ECO:0000256" key="7">
    <source>
        <dbReference type="ARBA" id="ARBA00022801"/>
    </source>
</evidence>
<accession>A0AAX1NCG5</accession>
<dbReference type="PANTHER" id="PTHR16036:SF2">
    <property type="entry name" value="TRNA ENDONUCLEASE ANKZF1"/>
    <property type="match status" value="1"/>
</dbReference>
<evidence type="ECO:0000256" key="1">
    <source>
        <dbReference type="ARBA" id="ARBA00004496"/>
    </source>
</evidence>
<dbReference type="GO" id="GO:0016787">
    <property type="term" value="F:hydrolase activity"/>
    <property type="evidence" value="ECO:0007669"/>
    <property type="project" value="UniProtKB-KW"/>
</dbReference>
<comment type="similarity">
    <text evidence="2">Belongs to the ANKZF1/VMS1 family.</text>
</comment>
<dbReference type="PROSITE" id="PS52044">
    <property type="entry name" value="VLRF1"/>
    <property type="match status" value="1"/>
</dbReference>
<dbReference type="RefSeq" id="WP_169665530.1">
    <property type="nucleotide sequence ID" value="NZ_CP076133.1"/>
</dbReference>
<protein>
    <recommendedName>
        <fullName evidence="10">VLRF1 domain-containing protein</fullName>
    </recommendedName>
</protein>